<evidence type="ECO:0000313" key="6">
    <source>
        <dbReference type="Proteomes" id="UP000252139"/>
    </source>
</evidence>
<evidence type="ECO:0000313" key="5">
    <source>
        <dbReference type="EMBL" id="RCH80581.1"/>
    </source>
</evidence>
<dbReference type="InterPro" id="IPR036770">
    <property type="entry name" value="Ankyrin_rpt-contain_sf"/>
</dbReference>
<dbReference type="PROSITE" id="PS50297">
    <property type="entry name" value="ANK_REP_REGION"/>
    <property type="match status" value="1"/>
</dbReference>
<accession>A0A367ISY0</accession>
<dbReference type="STRING" id="86630.A0A367ISY0"/>
<proteinExistence type="predicted"/>
<protein>
    <submittedName>
        <fullName evidence="5">Ankyrin repeat domain-containing protein 52</fullName>
    </submittedName>
</protein>
<evidence type="ECO:0000256" key="4">
    <source>
        <dbReference type="SAM" id="MobiDB-lite"/>
    </source>
</evidence>
<keyword evidence="1" id="KW-0677">Repeat</keyword>
<dbReference type="Gene3D" id="1.25.40.20">
    <property type="entry name" value="Ankyrin repeat-containing domain"/>
    <property type="match status" value="2"/>
</dbReference>
<name>A0A367ISY0_RHIAZ</name>
<dbReference type="SMART" id="SM00248">
    <property type="entry name" value="ANK"/>
    <property type="match status" value="7"/>
</dbReference>
<dbReference type="Proteomes" id="UP000252139">
    <property type="component" value="Unassembled WGS sequence"/>
</dbReference>
<dbReference type="InterPro" id="IPR050776">
    <property type="entry name" value="Ank_Repeat/CDKN_Inhibitor"/>
</dbReference>
<dbReference type="Pfam" id="PF12796">
    <property type="entry name" value="Ank_2"/>
    <property type="match status" value="2"/>
</dbReference>
<keyword evidence="6" id="KW-1185">Reference proteome</keyword>
<evidence type="ECO:0000256" key="3">
    <source>
        <dbReference type="PROSITE-ProRule" id="PRU00023"/>
    </source>
</evidence>
<feature type="compositionally biased region" description="Low complexity" evidence="4">
    <location>
        <begin position="1"/>
        <end position="16"/>
    </location>
</feature>
<organism evidence="5 6">
    <name type="scientific">Rhizopus azygosporus</name>
    <name type="common">Rhizopus microsporus var. azygosporus</name>
    <dbReference type="NCBI Taxonomy" id="86630"/>
    <lineage>
        <taxon>Eukaryota</taxon>
        <taxon>Fungi</taxon>
        <taxon>Fungi incertae sedis</taxon>
        <taxon>Mucoromycota</taxon>
        <taxon>Mucoromycotina</taxon>
        <taxon>Mucoromycetes</taxon>
        <taxon>Mucorales</taxon>
        <taxon>Mucorineae</taxon>
        <taxon>Rhizopodaceae</taxon>
        <taxon>Rhizopus</taxon>
    </lineage>
</organism>
<dbReference type="PANTHER" id="PTHR24201">
    <property type="entry name" value="ANK_REP_REGION DOMAIN-CONTAINING PROTEIN"/>
    <property type="match status" value="1"/>
</dbReference>
<sequence>MHSITITTNNDNNNDNNTEKIILPSPPSSPVDQTNTNSRKRALSISFLQNPIPEPTKKCKFNYLEPLLKDTSSPNQCDPQYHRSLLSWACIAQSLEKLKELVRNVHLDINQTSGPNKTTALHEASFIGFDKGIPLLLQHSEININATDHQGQTAVHYAVQRNQVECLKILLSSGARIDIKCQKHNRLPIHTAAKYGFKNCLRLLLSYSTCHANNPTETDMVWSSDSSQAVVEYAVISGNVHQLTLLLDYDANQQYRQSNELVSLAVHWNRLECLRLLLQRECPVDSKCLMMAVQERKIDMVRLLAPLTTTCQLDGENPAFLYAASHGFLDMIPDLFTLSTSKECIQQALFLASSIGLHEKLGFIISSTIKSLLSKK</sequence>
<dbReference type="PROSITE" id="PS50088">
    <property type="entry name" value="ANK_REPEAT"/>
    <property type="match status" value="1"/>
</dbReference>
<gene>
    <name evidence="5" type="primary">ANKRD52</name>
    <name evidence="5" type="ORF">CU097_001353</name>
</gene>
<evidence type="ECO:0000256" key="1">
    <source>
        <dbReference type="ARBA" id="ARBA00022737"/>
    </source>
</evidence>
<keyword evidence="2 3" id="KW-0040">ANK repeat</keyword>
<dbReference type="InterPro" id="IPR002110">
    <property type="entry name" value="Ankyrin_rpt"/>
</dbReference>
<reference evidence="5 6" key="1">
    <citation type="journal article" date="2018" name="G3 (Bethesda)">
        <title>Phylogenetic and Phylogenomic Definition of Rhizopus Species.</title>
        <authorList>
            <person name="Gryganskyi A.P."/>
            <person name="Golan J."/>
            <person name="Dolatabadi S."/>
            <person name="Mondo S."/>
            <person name="Robb S."/>
            <person name="Idnurm A."/>
            <person name="Muszewska A."/>
            <person name="Steczkiewicz K."/>
            <person name="Masonjones S."/>
            <person name="Liao H.L."/>
            <person name="Gajdeczka M.T."/>
            <person name="Anike F."/>
            <person name="Vuek A."/>
            <person name="Anishchenko I.M."/>
            <person name="Voigt K."/>
            <person name="de Hoog G.S."/>
            <person name="Smith M.E."/>
            <person name="Heitman J."/>
            <person name="Vilgalys R."/>
            <person name="Stajich J.E."/>
        </authorList>
    </citation>
    <scope>NUCLEOTIDE SEQUENCE [LARGE SCALE GENOMIC DNA]</scope>
    <source>
        <strain evidence="5 6">CBS 357.93</strain>
    </source>
</reference>
<dbReference type="EMBL" id="PJQL01003837">
    <property type="protein sequence ID" value="RCH80581.1"/>
    <property type="molecule type" value="Genomic_DNA"/>
</dbReference>
<feature type="region of interest" description="Disordered" evidence="4">
    <location>
        <begin position="1"/>
        <end position="38"/>
    </location>
</feature>
<comment type="caution">
    <text evidence="5">The sequence shown here is derived from an EMBL/GenBank/DDBJ whole genome shotgun (WGS) entry which is preliminary data.</text>
</comment>
<feature type="repeat" description="ANK" evidence="3">
    <location>
        <begin position="150"/>
        <end position="182"/>
    </location>
</feature>
<dbReference type="SUPFAM" id="SSF48403">
    <property type="entry name" value="Ankyrin repeat"/>
    <property type="match status" value="2"/>
</dbReference>
<dbReference type="OrthoDB" id="341259at2759"/>
<evidence type="ECO:0000256" key="2">
    <source>
        <dbReference type="ARBA" id="ARBA00023043"/>
    </source>
</evidence>
<dbReference type="AlphaFoldDB" id="A0A367ISY0"/>